<protein>
    <submittedName>
        <fullName evidence="1">Uncharacterized protein</fullName>
    </submittedName>
</protein>
<reference evidence="1 2" key="1">
    <citation type="submission" date="2017-04" db="EMBL/GenBank/DDBJ databases">
        <authorList>
            <person name="Afonso C.L."/>
            <person name="Miller P.J."/>
            <person name="Scott M.A."/>
            <person name="Spackman E."/>
            <person name="Goraichik I."/>
            <person name="Dimitrov K.M."/>
            <person name="Suarez D.L."/>
            <person name="Swayne D.E."/>
        </authorList>
    </citation>
    <scope>NUCLEOTIDE SEQUENCE [LARGE SCALE GENOMIC DNA]</scope>
    <source>
        <strain evidence="1">LMG 28154</strain>
    </source>
</reference>
<evidence type="ECO:0000313" key="1">
    <source>
        <dbReference type="EMBL" id="SMG01657.1"/>
    </source>
</evidence>
<evidence type="ECO:0000313" key="2">
    <source>
        <dbReference type="Proteomes" id="UP000198460"/>
    </source>
</evidence>
<accession>A0A238H9G8</accession>
<dbReference type="Proteomes" id="UP000198460">
    <property type="component" value="Unassembled WGS sequence"/>
</dbReference>
<proteinExistence type="predicted"/>
<organism evidence="1 2">
    <name type="scientific">Burkholderia singularis</name>
    <dbReference type="NCBI Taxonomy" id="1503053"/>
    <lineage>
        <taxon>Bacteria</taxon>
        <taxon>Pseudomonadati</taxon>
        <taxon>Pseudomonadota</taxon>
        <taxon>Betaproteobacteria</taxon>
        <taxon>Burkholderiales</taxon>
        <taxon>Burkholderiaceae</taxon>
        <taxon>Burkholderia</taxon>
        <taxon>pseudomallei group</taxon>
    </lineage>
</organism>
<name>A0A238H9G8_9BURK</name>
<dbReference type="AlphaFoldDB" id="A0A238H9G8"/>
<gene>
    <name evidence="1" type="ORF">BSIN_4541</name>
</gene>
<dbReference type="EMBL" id="FXAN01000079">
    <property type="protein sequence ID" value="SMG01657.1"/>
    <property type="molecule type" value="Genomic_DNA"/>
</dbReference>
<sequence length="41" mass="4352">MSSVTCCADLPTHLVALHCAGAVARRHGWPVYDCCPPSAVR</sequence>